<dbReference type="RefSeq" id="WP_094961620.1">
    <property type="nucleotide sequence ID" value="NZ_CP139429.1"/>
</dbReference>
<accession>A0A264VT71</accession>
<protein>
    <recommendedName>
        <fullName evidence="6">Dynamin N-terminal domain-containing protein</fullName>
    </recommendedName>
</protein>
<dbReference type="InterPro" id="IPR045063">
    <property type="entry name" value="Dynamin_N"/>
</dbReference>
<reference evidence="7 8" key="1">
    <citation type="submission" date="2017-07" db="EMBL/GenBank/DDBJ databases">
        <title>blaIMP-27 on transferable plasmids in Proteus mirabilis and Providencia rettgeri.</title>
        <authorList>
            <person name="Potter R."/>
        </authorList>
    </citation>
    <scope>NUCLEOTIDE SEQUENCE [LARGE SCALE GENOMIC DNA]</scope>
    <source>
        <strain evidence="7 8">PR1</strain>
    </source>
</reference>
<comment type="caution">
    <text evidence="7">The sequence shown here is derived from an EMBL/GenBank/DDBJ whole genome shotgun (WGS) entry which is preliminary data.</text>
</comment>
<dbReference type="GO" id="GO:0003924">
    <property type="term" value="F:GTPase activity"/>
    <property type="evidence" value="ECO:0007669"/>
    <property type="project" value="InterPro"/>
</dbReference>
<keyword evidence="4" id="KW-0342">GTP-binding</keyword>
<evidence type="ECO:0000259" key="6">
    <source>
        <dbReference type="Pfam" id="PF00350"/>
    </source>
</evidence>
<evidence type="ECO:0000256" key="5">
    <source>
        <dbReference type="ARBA" id="ARBA00023136"/>
    </source>
</evidence>
<dbReference type="GO" id="GO:0005525">
    <property type="term" value="F:GTP binding"/>
    <property type="evidence" value="ECO:0007669"/>
    <property type="project" value="UniProtKB-KW"/>
</dbReference>
<keyword evidence="5" id="KW-0472">Membrane</keyword>
<evidence type="ECO:0000256" key="4">
    <source>
        <dbReference type="ARBA" id="ARBA00023134"/>
    </source>
</evidence>
<evidence type="ECO:0000256" key="1">
    <source>
        <dbReference type="ARBA" id="ARBA00004370"/>
    </source>
</evidence>
<sequence length="304" mass="33554">MKPSPRFILVAASMSAGKSSVINALIGKELLPTGNEATTAKVARIIVTVNTKSSVKAYCHTGSVVDTSNTLCPEKIRLWNRSDKIASIDIAVPLSGRILPSMLAGYTLIDTPGANNSMDIRHKEKFINAVKAYPASPILFVLNATQLGTNDDAEIIRTIREINPKQTVIFALNKVDELDEEKGETAKHYVTLARKYLEGFGYNKAQIIPLMAQSALIAKKLLNNVELRRTEQNILRAELERFRENPFHFRSAAVSVPQVLKKNVRRRLVKISKGKIPAMSKEELHAFVDYTGLSTVNALIMSAV</sequence>
<dbReference type="PANTHER" id="PTHR10465:SF0">
    <property type="entry name" value="SARCALUMENIN"/>
    <property type="match status" value="1"/>
</dbReference>
<comment type="subcellular location">
    <subcellularLocation>
        <location evidence="1">Membrane</location>
    </subcellularLocation>
</comment>
<dbReference type="GO" id="GO:0008053">
    <property type="term" value="P:mitochondrial fusion"/>
    <property type="evidence" value="ECO:0007669"/>
    <property type="project" value="TreeGrafter"/>
</dbReference>
<gene>
    <name evidence="7" type="ORF">CHI95_10700</name>
</gene>
<dbReference type="Gene3D" id="3.40.50.300">
    <property type="entry name" value="P-loop containing nucleotide triphosphate hydrolases"/>
    <property type="match status" value="1"/>
</dbReference>
<organism evidence="7 8">
    <name type="scientific">Providencia rettgeri</name>
    <dbReference type="NCBI Taxonomy" id="587"/>
    <lineage>
        <taxon>Bacteria</taxon>
        <taxon>Pseudomonadati</taxon>
        <taxon>Pseudomonadota</taxon>
        <taxon>Gammaproteobacteria</taxon>
        <taxon>Enterobacterales</taxon>
        <taxon>Morganellaceae</taxon>
        <taxon>Providencia</taxon>
    </lineage>
</organism>
<dbReference type="InterPro" id="IPR027094">
    <property type="entry name" value="Mitofusin_fam"/>
</dbReference>
<evidence type="ECO:0000256" key="3">
    <source>
        <dbReference type="ARBA" id="ARBA00022801"/>
    </source>
</evidence>
<dbReference type="Proteomes" id="UP000216001">
    <property type="component" value="Unassembled WGS sequence"/>
</dbReference>
<dbReference type="Pfam" id="PF00350">
    <property type="entry name" value="Dynamin_N"/>
    <property type="match status" value="1"/>
</dbReference>
<evidence type="ECO:0000313" key="8">
    <source>
        <dbReference type="Proteomes" id="UP000216001"/>
    </source>
</evidence>
<dbReference type="EMBL" id="NOWC01000011">
    <property type="protein sequence ID" value="OZS74495.1"/>
    <property type="molecule type" value="Genomic_DNA"/>
</dbReference>
<dbReference type="SUPFAM" id="SSF52540">
    <property type="entry name" value="P-loop containing nucleoside triphosphate hydrolases"/>
    <property type="match status" value="1"/>
</dbReference>
<dbReference type="GO" id="GO:0016020">
    <property type="term" value="C:membrane"/>
    <property type="evidence" value="ECO:0007669"/>
    <property type="project" value="UniProtKB-SubCell"/>
</dbReference>
<dbReference type="PANTHER" id="PTHR10465">
    <property type="entry name" value="TRANSMEMBRANE GTPASE FZO1"/>
    <property type="match status" value="1"/>
</dbReference>
<evidence type="ECO:0000256" key="2">
    <source>
        <dbReference type="ARBA" id="ARBA00022741"/>
    </source>
</evidence>
<keyword evidence="2" id="KW-0547">Nucleotide-binding</keyword>
<name>A0A264VT71_PRORE</name>
<dbReference type="InterPro" id="IPR027417">
    <property type="entry name" value="P-loop_NTPase"/>
</dbReference>
<keyword evidence="3" id="KW-0378">Hydrolase</keyword>
<feature type="domain" description="Dynamin N-terminal" evidence="6">
    <location>
        <begin position="8"/>
        <end position="172"/>
    </location>
</feature>
<evidence type="ECO:0000313" key="7">
    <source>
        <dbReference type="EMBL" id="OZS74495.1"/>
    </source>
</evidence>
<dbReference type="AlphaFoldDB" id="A0A264VT71"/>
<proteinExistence type="predicted"/>